<evidence type="ECO:0000313" key="8">
    <source>
        <dbReference type="EMBL" id="VBB69289.1"/>
    </source>
</evidence>
<feature type="transmembrane region" description="Helical" evidence="6">
    <location>
        <begin position="28"/>
        <end position="46"/>
    </location>
</feature>
<dbReference type="SUPFAM" id="SSF103473">
    <property type="entry name" value="MFS general substrate transporter"/>
    <property type="match status" value="1"/>
</dbReference>
<protein>
    <submittedName>
        <fullName evidence="8">Oxalate/formate antiporter</fullName>
    </submittedName>
</protein>
<dbReference type="InterPro" id="IPR011701">
    <property type="entry name" value="MFS"/>
</dbReference>
<feature type="transmembrane region" description="Helical" evidence="6">
    <location>
        <begin position="285"/>
        <end position="306"/>
    </location>
</feature>
<dbReference type="CDD" id="cd17353">
    <property type="entry name" value="MFS_OFA_like"/>
    <property type="match status" value="1"/>
</dbReference>
<dbReference type="EMBL" id="LR026963">
    <property type="protein sequence ID" value="VBB69289.1"/>
    <property type="molecule type" value="Genomic_DNA"/>
</dbReference>
<feature type="transmembrane region" description="Helical" evidence="6">
    <location>
        <begin position="244"/>
        <end position="265"/>
    </location>
</feature>
<evidence type="ECO:0000256" key="3">
    <source>
        <dbReference type="ARBA" id="ARBA00022692"/>
    </source>
</evidence>
<organism evidence="8">
    <name type="scientific">invertebrate metagenome</name>
    <dbReference type="NCBI Taxonomy" id="1711999"/>
    <lineage>
        <taxon>unclassified sequences</taxon>
        <taxon>metagenomes</taxon>
        <taxon>organismal metagenomes</taxon>
    </lineage>
</organism>
<keyword evidence="3 6" id="KW-0812">Transmembrane</keyword>
<evidence type="ECO:0000256" key="1">
    <source>
        <dbReference type="ARBA" id="ARBA00004141"/>
    </source>
</evidence>
<feature type="transmembrane region" description="Helical" evidence="6">
    <location>
        <begin position="380"/>
        <end position="399"/>
    </location>
</feature>
<dbReference type="AlphaFoldDB" id="A0A484H5N0"/>
<gene>
    <name evidence="8" type="ORF">RIEGSTA812A_PEG_762</name>
</gene>
<name>A0A484H5N0_9ZZZZ</name>
<proteinExistence type="predicted"/>
<evidence type="ECO:0000256" key="5">
    <source>
        <dbReference type="ARBA" id="ARBA00023136"/>
    </source>
</evidence>
<accession>A0A484H5N0</accession>
<dbReference type="InterPro" id="IPR020846">
    <property type="entry name" value="MFS_dom"/>
</dbReference>
<feature type="transmembrane region" description="Helical" evidence="6">
    <location>
        <begin position="118"/>
        <end position="139"/>
    </location>
</feature>
<dbReference type="Gene3D" id="1.20.1250.20">
    <property type="entry name" value="MFS general substrate transporter like domains"/>
    <property type="match status" value="2"/>
</dbReference>
<feature type="transmembrane region" description="Helical" evidence="6">
    <location>
        <begin position="189"/>
        <end position="208"/>
    </location>
</feature>
<evidence type="ECO:0000256" key="2">
    <source>
        <dbReference type="ARBA" id="ARBA00022448"/>
    </source>
</evidence>
<dbReference type="InterPro" id="IPR036259">
    <property type="entry name" value="MFS_trans_sf"/>
</dbReference>
<keyword evidence="2" id="KW-0813">Transport</keyword>
<keyword evidence="4 6" id="KW-1133">Transmembrane helix</keyword>
<comment type="subcellular location">
    <subcellularLocation>
        <location evidence="1">Membrane</location>
        <topology evidence="1">Multi-pass membrane protein</topology>
    </subcellularLocation>
</comment>
<reference evidence="8" key="1">
    <citation type="submission" date="2018-10" db="EMBL/GenBank/DDBJ databases">
        <authorList>
            <person name="Gruber-Vodicka H."/>
            <person name="Jaeckle O."/>
        </authorList>
    </citation>
    <scope>NUCLEOTIDE SEQUENCE</scope>
</reference>
<keyword evidence="5 6" id="KW-0472">Membrane</keyword>
<dbReference type="GO" id="GO:0022857">
    <property type="term" value="F:transmembrane transporter activity"/>
    <property type="evidence" value="ECO:0007669"/>
    <property type="project" value="InterPro"/>
</dbReference>
<evidence type="ECO:0000256" key="4">
    <source>
        <dbReference type="ARBA" id="ARBA00022989"/>
    </source>
</evidence>
<sequence>MLCGFCRWMGLKGNHIMTLEQKIIDRRLVVLGAVLIQFALGALYAWPVFTPVLKEAGWSKLDTQITFSASLATLAVVMVWAGRYMVQWGPRRLAVSSGLVLGSGYVLAGLLGGTSFPVVVLCIGVIGGIGIGTGYMVPIAIGMRWFPDRRGMIAGIAVAGFGFGAMGWIKVAGEWGLLLETYGLDFTFIFYGLAFMVLVLSGSTWMVMPPEGWRPPGWTPALAAASATVQREYTNREMFRTVQFVLLFLTFIASGGAGLMSIGLMKLYPMEALEASGLSRGEASAVAGTAMAVFFSIANGIGRIIWGTIGDRIGPRRALMLMTFNQGVMLLLFTSMAGNEMLLYCGASIIGFNFGGNFALFPSITASTFGPNSVGHNYPVVFLAYGVGGTFGPILGGILGDLGNFPLAFTLCGSACLGGTALIYLLWPATAR</sequence>
<feature type="domain" description="Major facilitator superfamily (MFS) profile" evidence="7">
    <location>
        <begin position="242"/>
        <end position="432"/>
    </location>
</feature>
<feature type="transmembrane region" description="Helical" evidence="6">
    <location>
        <begin position="151"/>
        <end position="169"/>
    </location>
</feature>
<evidence type="ECO:0000259" key="7">
    <source>
        <dbReference type="PROSITE" id="PS50850"/>
    </source>
</evidence>
<dbReference type="PANTHER" id="PTHR43385:SF1">
    <property type="entry name" value="RIBOFLAVIN TRANSPORTER RIBJ"/>
    <property type="match status" value="1"/>
</dbReference>
<dbReference type="Pfam" id="PF07690">
    <property type="entry name" value="MFS_1"/>
    <property type="match status" value="1"/>
</dbReference>
<evidence type="ECO:0000256" key="6">
    <source>
        <dbReference type="SAM" id="Phobius"/>
    </source>
</evidence>
<dbReference type="InterPro" id="IPR052983">
    <property type="entry name" value="MFS_Riboflavin_Transporter"/>
</dbReference>
<feature type="transmembrane region" description="Helical" evidence="6">
    <location>
        <begin position="405"/>
        <end position="427"/>
    </location>
</feature>
<dbReference type="PANTHER" id="PTHR43385">
    <property type="entry name" value="RIBOFLAVIN TRANSPORTER RIBJ"/>
    <property type="match status" value="1"/>
</dbReference>
<feature type="transmembrane region" description="Helical" evidence="6">
    <location>
        <begin position="66"/>
        <end position="86"/>
    </location>
</feature>
<dbReference type="PROSITE" id="PS50850">
    <property type="entry name" value="MFS"/>
    <property type="match status" value="1"/>
</dbReference>
<dbReference type="GO" id="GO:0016020">
    <property type="term" value="C:membrane"/>
    <property type="evidence" value="ECO:0007669"/>
    <property type="project" value="UniProtKB-SubCell"/>
</dbReference>
<feature type="transmembrane region" description="Helical" evidence="6">
    <location>
        <begin position="93"/>
        <end position="112"/>
    </location>
</feature>